<name>A0A7J6DJ25_CANSA</name>
<evidence type="ECO:0000259" key="1">
    <source>
        <dbReference type="Pfam" id="PF13966"/>
    </source>
</evidence>
<reference evidence="3 4" key="1">
    <citation type="journal article" date="2020" name="bioRxiv">
        <title>Sequence and annotation of 42 cannabis genomes reveals extensive copy number variation in cannabinoid synthesis and pathogen resistance genes.</title>
        <authorList>
            <person name="Mckernan K.J."/>
            <person name="Helbert Y."/>
            <person name="Kane L.T."/>
            <person name="Ebling H."/>
            <person name="Zhang L."/>
            <person name="Liu B."/>
            <person name="Eaton Z."/>
            <person name="Mclaughlin S."/>
            <person name="Kingan S."/>
            <person name="Baybayan P."/>
            <person name="Concepcion G."/>
            <person name="Jordan M."/>
            <person name="Riva A."/>
            <person name="Barbazuk W."/>
            <person name="Harkins T."/>
        </authorList>
    </citation>
    <scope>NUCLEOTIDE SEQUENCE [LARGE SCALE GENOMIC DNA]</scope>
    <source>
        <strain evidence="4">cv. Jamaican Lion 4</strain>
        <tissue evidence="3">Leaf</tissue>
    </source>
</reference>
<keyword evidence="4" id="KW-1185">Reference proteome</keyword>
<accession>A0A7J6DJ25</accession>
<dbReference type="SUPFAM" id="SSF56219">
    <property type="entry name" value="DNase I-like"/>
    <property type="match status" value="1"/>
</dbReference>
<dbReference type="Pfam" id="PF14392">
    <property type="entry name" value="zf-CCHC_4"/>
    <property type="match status" value="1"/>
</dbReference>
<dbReference type="PANTHER" id="PTHR31286:SF167">
    <property type="entry name" value="OS09G0268800 PROTEIN"/>
    <property type="match status" value="1"/>
</dbReference>
<dbReference type="InterPro" id="IPR025836">
    <property type="entry name" value="Zn_knuckle_CX2CX4HX4C"/>
</dbReference>
<evidence type="ECO:0008006" key="5">
    <source>
        <dbReference type="Google" id="ProtNLM"/>
    </source>
</evidence>
<comment type="caution">
    <text evidence="3">The sequence shown here is derived from an EMBL/GenBank/DDBJ whole genome shotgun (WGS) entry which is preliminary data.</text>
</comment>
<gene>
    <name evidence="3" type="ORF">G4B88_009149</name>
</gene>
<dbReference type="AlphaFoldDB" id="A0A7J6DJ25"/>
<evidence type="ECO:0000259" key="2">
    <source>
        <dbReference type="Pfam" id="PF14392"/>
    </source>
</evidence>
<feature type="domain" description="Reverse transcriptase zinc-binding" evidence="1">
    <location>
        <begin position="676"/>
        <end position="766"/>
    </location>
</feature>
<feature type="domain" description="Zinc knuckle CX2CX4HX4C" evidence="2">
    <location>
        <begin position="158"/>
        <end position="206"/>
    </location>
</feature>
<dbReference type="InterPro" id="IPR040256">
    <property type="entry name" value="At4g02000-like"/>
</dbReference>
<proteinExistence type="predicted"/>
<dbReference type="Proteomes" id="UP000583929">
    <property type="component" value="Unassembled WGS sequence"/>
</dbReference>
<dbReference type="InterPro" id="IPR036691">
    <property type="entry name" value="Endo/exonu/phosph_ase_sf"/>
</dbReference>
<dbReference type="EMBL" id="JAATIQ010001180">
    <property type="protein sequence ID" value="KAF4346094.1"/>
    <property type="molecule type" value="Genomic_DNA"/>
</dbReference>
<dbReference type="PANTHER" id="PTHR31286">
    <property type="entry name" value="GLYCINE-RICH CELL WALL STRUCTURAL PROTEIN 1.8-LIKE"/>
    <property type="match status" value="1"/>
</dbReference>
<sequence length="811" mass="92288">MDPSQIGPDMLAADLSMENDILVAQDIPLTMLLIQQPKFWWVRDRLVTLGHIRNGLTIDFFMEDLFLLTFGSAAEKVRILEGQPWHFLQRHIVLAELPPFEQIISANVRLVPFWVQIHRLPIRRNTEAMGVMLGNYMGTFDKYDDSTRFRFLRIRVLLDAYKPLLRGKRIQFEDSQNSLWVDFKYERLAEFCEFCGRITHKTDECPAVLNLQEQGLPVERTYFPLIRTAGLPPIALPRPPLARPYQQNPMIIPSLPVVLPGNNEVPAIVSGVVGSAPSTIIQPTLKSDKGKGKLVIASESSTITKSLDVSLTQQGSNTGNTTQLILPLSLSPTKHSQERTKYLGMDKGKAKLVDETSPTNTIGTTPDIINAKRLKANEDTFLLVLQWLAEDNLDFHPNVLFLQETRLKVGSTPALCKKFSFTHGYEVPSIGLSGDTIEERLDWALVNEDWNANFPEARLTHLDFFGSDHRVLSLEFGLSPVPSSNSCKKRKRFRYEALWKDDPECQHIIANSWLPTSEFSALDTAITNIASCSTRCRNSFKTTLTMNDRLFKNFRSVTVTLRNIGRSPSYIWKSIIWGRELLIKGLRKRVGTGDTILVFQDPWLPRPFSFKPTSFNHSHSNLLVKDLMAETRIGWNVDLLRVLFNEADQQCIGSIPLCKFPKEDSWMWHYTVDGSYSVKSGYYVASQLNLTATSPSKDEFSIWWKKFWKLHLPNKVLNCNWRGFHEILPTSKGLQKRSILPHSNCLICGFSNESNGHAVFWCRVAAWYVWSERTQIVHGREQFSPTVVVSRIHKLHAEFSAKLISSALGAE</sequence>
<protein>
    <recommendedName>
        <fullName evidence="5">Reverse transcriptase zinc-binding domain-containing protein</fullName>
    </recommendedName>
</protein>
<dbReference type="InterPro" id="IPR026960">
    <property type="entry name" value="RVT-Znf"/>
</dbReference>
<evidence type="ECO:0000313" key="4">
    <source>
        <dbReference type="Proteomes" id="UP000583929"/>
    </source>
</evidence>
<evidence type="ECO:0000313" key="3">
    <source>
        <dbReference type="EMBL" id="KAF4346094.1"/>
    </source>
</evidence>
<dbReference type="Pfam" id="PF13966">
    <property type="entry name" value="zf-RVT"/>
    <property type="match status" value="1"/>
</dbReference>
<organism evidence="3 4">
    <name type="scientific">Cannabis sativa</name>
    <name type="common">Hemp</name>
    <name type="synonym">Marijuana</name>
    <dbReference type="NCBI Taxonomy" id="3483"/>
    <lineage>
        <taxon>Eukaryota</taxon>
        <taxon>Viridiplantae</taxon>
        <taxon>Streptophyta</taxon>
        <taxon>Embryophyta</taxon>
        <taxon>Tracheophyta</taxon>
        <taxon>Spermatophyta</taxon>
        <taxon>Magnoliopsida</taxon>
        <taxon>eudicotyledons</taxon>
        <taxon>Gunneridae</taxon>
        <taxon>Pentapetalae</taxon>
        <taxon>rosids</taxon>
        <taxon>fabids</taxon>
        <taxon>Rosales</taxon>
        <taxon>Cannabaceae</taxon>
        <taxon>Cannabis</taxon>
    </lineage>
</organism>